<protein>
    <submittedName>
        <fullName evidence="1">Uncharacterized protein</fullName>
    </submittedName>
</protein>
<proteinExistence type="predicted"/>
<sequence length="814" mass="91664">MHLPHLPHSIRVRKHRQPPVPRTIRDEERTVEGGRPVRNLEPSSTTTQGDQHPQSRERPKVQKRQSHTRSVVESVALRENRAQRERTRTRRTTRSKQEEDQGEHHTWKGVGKPTEEEGPKDEFDIQGGSQPYDQHVDDVVRGKRPSDPVNHPNLEEATQDSYFGDFAQASSSSSSSSSSGSTSSNPLGKETNKLGGVQQGTSPIGNRRPVEAEANVDGSVEDEDEDEHSGGMTPSSASTSDDDLHQDEVVDYLDVVDPEIAAISTLQNVGNSIFFPPLPRLYSRRPTIDLPSMIRTESRRTLLGKERATATADLPEANEEMQMQDRASNRLGSAPLESGEEQGEGEDHPPQPPTTVKPRRASMVRMSTLSRLGSAVGLGRSSAQRSDLTEEERRKHVLEWSEMDEEERNQLDEHVSQLLTKKAKIRRAAKGFWKYVRTPMGFIITLYGLLITFWGTAIVLFIAKWIDVNNPARQRYWIEICDQILCALFAAVGLGFAPFRAVDTYRMAFIAHYHFLTYKKRKAMSLPDLEDPNELPRAKPRIDLTSLSRIRRTASRISSLSGTGNKEGSRKQGGEDSSPTMVQGEEDERERRSESKGKYDEGAKAERKDEPLPLSVKRGGGQGRIPLGQLVRNASIVSELVKEEEDVVVLTPKQQANLEYQQRKFHQSHTFYRYRETVTHRPFELAIMMAIVILLDCHSCLQASLGGVTWGINYHHRKTSLTATIITFSLSCNAVAGFLIWYGGKRTKKTEEVERLLRIALEQEALRKIEKRRRRINDSTEEPEAQVTVKQVGGGGTTCSVRPQLDQISEKRER</sequence>
<organism evidence="1 2">
    <name type="scientific">Violaceomyces palustris</name>
    <dbReference type="NCBI Taxonomy" id="1673888"/>
    <lineage>
        <taxon>Eukaryota</taxon>
        <taxon>Fungi</taxon>
        <taxon>Dikarya</taxon>
        <taxon>Basidiomycota</taxon>
        <taxon>Ustilaginomycotina</taxon>
        <taxon>Ustilaginomycetes</taxon>
        <taxon>Violaceomycetales</taxon>
        <taxon>Violaceomycetaceae</taxon>
        <taxon>Violaceomyces</taxon>
    </lineage>
</organism>
<reference evidence="1 2" key="1">
    <citation type="journal article" date="2018" name="Mol. Biol. Evol.">
        <title>Broad Genomic Sampling Reveals a Smut Pathogenic Ancestry of the Fungal Clade Ustilaginomycotina.</title>
        <authorList>
            <person name="Kijpornyongpan T."/>
            <person name="Mondo S.J."/>
            <person name="Barry K."/>
            <person name="Sandor L."/>
            <person name="Lee J."/>
            <person name="Lipzen A."/>
            <person name="Pangilinan J."/>
            <person name="LaButti K."/>
            <person name="Hainaut M."/>
            <person name="Henrissat B."/>
            <person name="Grigoriev I.V."/>
            <person name="Spatafora J.W."/>
            <person name="Aime M.C."/>
        </authorList>
    </citation>
    <scope>NUCLEOTIDE SEQUENCE [LARGE SCALE GENOMIC DNA]</scope>
    <source>
        <strain evidence="1 2">SA 807</strain>
    </source>
</reference>
<evidence type="ECO:0000313" key="1">
    <source>
        <dbReference type="EMBL" id="PWN50169.1"/>
    </source>
</evidence>
<accession>A0ACD0NWS0</accession>
<name>A0ACD0NWS0_9BASI</name>
<gene>
    <name evidence="1" type="ORF">IE53DRAFT_387555</name>
</gene>
<dbReference type="EMBL" id="KZ819961">
    <property type="protein sequence ID" value="PWN50169.1"/>
    <property type="molecule type" value="Genomic_DNA"/>
</dbReference>
<evidence type="ECO:0000313" key="2">
    <source>
        <dbReference type="Proteomes" id="UP000245626"/>
    </source>
</evidence>
<keyword evidence="2" id="KW-1185">Reference proteome</keyword>
<dbReference type="Proteomes" id="UP000245626">
    <property type="component" value="Unassembled WGS sequence"/>
</dbReference>